<accession>A0A380TA73</accession>
<dbReference type="PROSITE" id="PS50885">
    <property type="entry name" value="HAMP"/>
    <property type="match status" value="1"/>
</dbReference>
<evidence type="ECO:0000256" key="8">
    <source>
        <dbReference type="ARBA" id="ARBA00023012"/>
    </source>
</evidence>
<reference evidence="13" key="1">
    <citation type="submission" date="2018-07" db="EMBL/GenBank/DDBJ databases">
        <authorList>
            <person name="Quirk P.G."/>
            <person name="Krulwich T.A."/>
        </authorList>
    </citation>
    <scope>NUCLEOTIDE SEQUENCE</scope>
</reference>
<evidence type="ECO:0000313" key="13">
    <source>
        <dbReference type="EMBL" id="SUS05166.1"/>
    </source>
</evidence>
<proteinExistence type="predicted"/>
<dbReference type="GO" id="GO:0005524">
    <property type="term" value="F:ATP binding"/>
    <property type="evidence" value="ECO:0007669"/>
    <property type="project" value="UniProtKB-KW"/>
</dbReference>
<dbReference type="SUPFAM" id="SSF47384">
    <property type="entry name" value="Homodimeric domain of signal transducing histidine kinase"/>
    <property type="match status" value="1"/>
</dbReference>
<feature type="domain" description="HAMP" evidence="12">
    <location>
        <begin position="220"/>
        <end position="272"/>
    </location>
</feature>
<gene>
    <name evidence="13" type="ORF">DF3PB_1760008</name>
    <name evidence="14" type="ORF">DF3PB_370014</name>
</gene>
<evidence type="ECO:0000256" key="1">
    <source>
        <dbReference type="ARBA" id="ARBA00000085"/>
    </source>
</evidence>
<dbReference type="InterPro" id="IPR003660">
    <property type="entry name" value="HAMP_dom"/>
</dbReference>
<dbReference type="PANTHER" id="PTHR43065">
    <property type="entry name" value="SENSOR HISTIDINE KINASE"/>
    <property type="match status" value="1"/>
</dbReference>
<dbReference type="Gene3D" id="3.30.565.10">
    <property type="entry name" value="Histidine kinase-like ATPase, C-terminal domain"/>
    <property type="match status" value="1"/>
</dbReference>
<dbReference type="Gene3D" id="1.10.287.130">
    <property type="match status" value="1"/>
</dbReference>
<dbReference type="InterPro" id="IPR004358">
    <property type="entry name" value="Sig_transdc_His_kin-like_C"/>
</dbReference>
<dbReference type="SMART" id="SM00388">
    <property type="entry name" value="HisKA"/>
    <property type="match status" value="1"/>
</dbReference>
<feature type="compositionally biased region" description="Basic and acidic residues" evidence="9">
    <location>
        <begin position="20"/>
        <end position="40"/>
    </location>
</feature>
<evidence type="ECO:0000259" key="11">
    <source>
        <dbReference type="PROSITE" id="PS50109"/>
    </source>
</evidence>
<keyword evidence="3" id="KW-0597">Phosphoprotein</keyword>
<keyword evidence="4" id="KW-0808">Transferase</keyword>
<evidence type="ECO:0000256" key="6">
    <source>
        <dbReference type="ARBA" id="ARBA00022777"/>
    </source>
</evidence>
<keyword evidence="6 13" id="KW-0418">Kinase</keyword>
<protein>
    <recommendedName>
        <fullName evidence="2">histidine kinase</fullName>
        <ecNumber evidence="2">2.7.13.3</ecNumber>
    </recommendedName>
</protein>
<dbReference type="Pfam" id="PF02518">
    <property type="entry name" value="HATPase_c"/>
    <property type="match status" value="1"/>
</dbReference>
<dbReference type="Pfam" id="PF00512">
    <property type="entry name" value="HisKA"/>
    <property type="match status" value="1"/>
</dbReference>
<feature type="transmembrane region" description="Helical" evidence="10">
    <location>
        <begin position="53"/>
        <end position="74"/>
    </location>
</feature>
<name>A0A380TA73_9ZZZZ</name>
<dbReference type="EC" id="2.7.13.3" evidence="2"/>
<dbReference type="EMBL" id="UIDG01000301">
    <property type="protein sequence ID" value="SUS07060.1"/>
    <property type="molecule type" value="Genomic_DNA"/>
</dbReference>
<dbReference type="PANTHER" id="PTHR43065:SF10">
    <property type="entry name" value="PEROXIDE STRESS-ACTIVATED HISTIDINE KINASE MAK3"/>
    <property type="match status" value="1"/>
</dbReference>
<dbReference type="InterPro" id="IPR003661">
    <property type="entry name" value="HisK_dim/P_dom"/>
</dbReference>
<keyword evidence="8" id="KW-0902">Two-component regulatory system</keyword>
<dbReference type="GO" id="GO:0016020">
    <property type="term" value="C:membrane"/>
    <property type="evidence" value="ECO:0007669"/>
    <property type="project" value="InterPro"/>
</dbReference>
<organism evidence="13">
    <name type="scientific">metagenome</name>
    <dbReference type="NCBI Taxonomy" id="256318"/>
    <lineage>
        <taxon>unclassified sequences</taxon>
        <taxon>metagenomes</taxon>
    </lineage>
</organism>
<feature type="domain" description="Histidine kinase" evidence="11">
    <location>
        <begin position="314"/>
        <end position="519"/>
    </location>
</feature>
<evidence type="ECO:0000256" key="2">
    <source>
        <dbReference type="ARBA" id="ARBA00012438"/>
    </source>
</evidence>
<dbReference type="InterPro" id="IPR003594">
    <property type="entry name" value="HATPase_dom"/>
</dbReference>
<dbReference type="SMART" id="SM00387">
    <property type="entry name" value="HATPase_c"/>
    <property type="match status" value="1"/>
</dbReference>
<evidence type="ECO:0000313" key="14">
    <source>
        <dbReference type="EMBL" id="SUS07060.1"/>
    </source>
</evidence>
<keyword evidence="10" id="KW-0812">Transmembrane</keyword>
<keyword evidence="10" id="KW-1133">Transmembrane helix</keyword>
<feature type="region of interest" description="Disordered" evidence="9">
    <location>
        <begin position="1"/>
        <end position="40"/>
    </location>
</feature>
<evidence type="ECO:0000256" key="10">
    <source>
        <dbReference type="SAM" id="Phobius"/>
    </source>
</evidence>
<dbReference type="InterPro" id="IPR005467">
    <property type="entry name" value="His_kinase_dom"/>
</dbReference>
<keyword evidence="7" id="KW-0067">ATP-binding</keyword>
<comment type="catalytic activity">
    <reaction evidence="1">
        <text>ATP + protein L-histidine = ADP + protein N-phospho-L-histidine.</text>
        <dbReference type="EC" id="2.7.13.3"/>
    </reaction>
</comment>
<evidence type="ECO:0000256" key="5">
    <source>
        <dbReference type="ARBA" id="ARBA00022741"/>
    </source>
</evidence>
<keyword evidence="5" id="KW-0547">Nucleotide-binding</keyword>
<dbReference type="GO" id="GO:0000155">
    <property type="term" value="F:phosphorelay sensor kinase activity"/>
    <property type="evidence" value="ECO:0007669"/>
    <property type="project" value="InterPro"/>
</dbReference>
<evidence type="ECO:0000256" key="9">
    <source>
        <dbReference type="SAM" id="MobiDB-lite"/>
    </source>
</evidence>
<dbReference type="EMBL" id="UIDG01000086">
    <property type="protein sequence ID" value="SUS05166.1"/>
    <property type="molecule type" value="Genomic_DNA"/>
</dbReference>
<evidence type="ECO:0000259" key="12">
    <source>
        <dbReference type="PROSITE" id="PS50885"/>
    </source>
</evidence>
<dbReference type="InterPro" id="IPR036097">
    <property type="entry name" value="HisK_dim/P_sf"/>
</dbReference>
<dbReference type="CDD" id="cd00082">
    <property type="entry name" value="HisKA"/>
    <property type="match status" value="1"/>
</dbReference>
<sequence length="522" mass="56776">MTEKTEISAASLHEPGGTHAPERRGRDQRSKEGASDRTDAGGHLSRLILYRPLWLPVAITGAFLAVALGVLLAMSRSNVIRLHPVHQHMQQLNRLQHASLSLQEMLIVHLNDSGPIDTGRLEALRQEVVEIIAMESELVPESPALLRQAQATLGDLSSDQRGALIATLGQIRRVLALETQAHGSLVSQVNRATIAEFNTVVAAIIILPSLAALTLFLVRKRVLVPLSNLSRLLNLLGRGDYTPAPIEDVDPLLKPLIGSYNRLVDRLADLELQNASRQETLEQHVRMATETLLQQQRTLATAERLAAVGEVAAGIAHELRNPLAGMQVALGNLRDDLSIQDHIERLDLVVAELRRVTTLLNSLLDGARHTPEPLVDVVLDQTVTELLALARYQIARDILVDHNVPAGLIWRLPRDRFKQALLNLVVNAADALDGRKGHILVSAQRVGDALLLAVSDDGPGFLPHVKEEAGRPFASGRSGGTGLGLAMVHRLARDLGGDLKLSNIEPHGACVELRLPGRVRNE</sequence>
<evidence type="ECO:0000256" key="3">
    <source>
        <dbReference type="ARBA" id="ARBA00022553"/>
    </source>
</evidence>
<evidence type="ECO:0000256" key="7">
    <source>
        <dbReference type="ARBA" id="ARBA00022840"/>
    </source>
</evidence>
<dbReference type="PROSITE" id="PS50109">
    <property type="entry name" value="HIS_KIN"/>
    <property type="match status" value="1"/>
</dbReference>
<keyword evidence="10" id="KW-0472">Membrane</keyword>
<dbReference type="InterPro" id="IPR036890">
    <property type="entry name" value="HATPase_C_sf"/>
</dbReference>
<feature type="transmembrane region" description="Helical" evidence="10">
    <location>
        <begin position="197"/>
        <end position="218"/>
    </location>
</feature>
<dbReference type="SUPFAM" id="SSF55874">
    <property type="entry name" value="ATPase domain of HSP90 chaperone/DNA topoisomerase II/histidine kinase"/>
    <property type="match status" value="1"/>
</dbReference>
<dbReference type="PRINTS" id="PR00344">
    <property type="entry name" value="BCTRLSENSOR"/>
</dbReference>
<dbReference type="AlphaFoldDB" id="A0A380TA73"/>
<evidence type="ECO:0000256" key="4">
    <source>
        <dbReference type="ARBA" id="ARBA00022679"/>
    </source>
</evidence>